<dbReference type="PROSITE" id="PS51340">
    <property type="entry name" value="MOSC"/>
    <property type="match status" value="1"/>
</dbReference>
<evidence type="ECO:0000313" key="2">
    <source>
        <dbReference type="EMBL" id="OQS42049.1"/>
    </source>
</evidence>
<evidence type="ECO:0000313" key="3">
    <source>
        <dbReference type="Proteomes" id="UP000192721"/>
    </source>
</evidence>
<dbReference type="EMBL" id="MUKV01000006">
    <property type="protein sequence ID" value="OQS42049.1"/>
    <property type="molecule type" value="Genomic_DNA"/>
</dbReference>
<dbReference type="GO" id="GO:0030151">
    <property type="term" value="F:molybdenum ion binding"/>
    <property type="evidence" value="ECO:0007669"/>
    <property type="project" value="InterPro"/>
</dbReference>
<dbReference type="SUPFAM" id="SSF141673">
    <property type="entry name" value="MOSC N-terminal domain-like"/>
    <property type="match status" value="1"/>
</dbReference>
<dbReference type="InterPro" id="IPR005302">
    <property type="entry name" value="MoCF_Sase_C"/>
</dbReference>
<dbReference type="GO" id="GO:0030170">
    <property type="term" value="F:pyridoxal phosphate binding"/>
    <property type="evidence" value="ECO:0007669"/>
    <property type="project" value="InterPro"/>
</dbReference>
<dbReference type="SUPFAM" id="SSF50800">
    <property type="entry name" value="PK beta-barrel domain-like"/>
    <property type="match status" value="1"/>
</dbReference>
<dbReference type="Pfam" id="PF03473">
    <property type="entry name" value="MOSC"/>
    <property type="match status" value="1"/>
</dbReference>
<reference evidence="2 3" key="1">
    <citation type="submission" date="2017-02" db="EMBL/GenBank/DDBJ databases">
        <title>Chromobacterium haemolyticum H5244.</title>
        <authorList>
            <person name="Gulvik C.A."/>
        </authorList>
    </citation>
    <scope>NUCLEOTIDE SEQUENCE [LARGE SCALE GENOMIC DNA]</scope>
    <source>
        <strain evidence="2 3">H5244</strain>
    </source>
</reference>
<dbReference type="AlphaFoldDB" id="A0A1W0D4X3"/>
<dbReference type="GO" id="GO:0003824">
    <property type="term" value="F:catalytic activity"/>
    <property type="evidence" value="ECO:0007669"/>
    <property type="project" value="InterPro"/>
</dbReference>
<organism evidence="2 3">
    <name type="scientific">Chromobacterium haemolyticum</name>
    <dbReference type="NCBI Taxonomy" id="394935"/>
    <lineage>
        <taxon>Bacteria</taxon>
        <taxon>Pseudomonadati</taxon>
        <taxon>Pseudomonadota</taxon>
        <taxon>Betaproteobacteria</taxon>
        <taxon>Neisseriales</taxon>
        <taxon>Chromobacteriaceae</taxon>
        <taxon>Chromobacterium</taxon>
    </lineage>
</organism>
<dbReference type="InterPro" id="IPR011037">
    <property type="entry name" value="Pyrv_Knase-like_insert_dom_sf"/>
</dbReference>
<proteinExistence type="predicted"/>
<sequence>MQLVEMFVHPLKSCRGLSYSRAFAGKQGLLHDREWLLAGENGRFFTARSHPQLVRVEVDLIPGGALFKFPGKAPVLAMSTQYQQEAPATVWKDNFAAYHGDAAVDRWFSEVLDEPCRLLWLGMHSNRRLKDSEHAMSFADGYPYLLVNQASLDALNDELDQPVTLRHFRPNLVVNGDYAWEEDDWKVVQIGDVVFDVAKPCTRCVLTTVDPDTGIKSLEQQPLRTLVSIRTLPEGVCFGLNLVPRNEGLLELGAEFSVLETRYAF</sequence>
<dbReference type="PANTHER" id="PTHR14237">
    <property type="entry name" value="MOLYBDOPTERIN COFACTOR SULFURASE MOSC"/>
    <property type="match status" value="1"/>
</dbReference>
<accession>A0A1W0D4X3</accession>
<feature type="domain" description="MOSC" evidence="1">
    <location>
        <begin position="116"/>
        <end position="259"/>
    </location>
</feature>
<dbReference type="InterPro" id="IPR005303">
    <property type="entry name" value="MOCOS_middle"/>
</dbReference>
<dbReference type="Proteomes" id="UP000192721">
    <property type="component" value="Unassembled WGS sequence"/>
</dbReference>
<dbReference type="PANTHER" id="PTHR14237:SF19">
    <property type="entry name" value="MITOCHONDRIAL AMIDOXIME REDUCING COMPONENT 1"/>
    <property type="match status" value="1"/>
</dbReference>
<evidence type="ECO:0000259" key="1">
    <source>
        <dbReference type="PROSITE" id="PS51340"/>
    </source>
</evidence>
<comment type="caution">
    <text evidence="2">The sequence shown here is derived from an EMBL/GenBank/DDBJ whole genome shotgun (WGS) entry which is preliminary data.</text>
</comment>
<dbReference type="Pfam" id="PF03476">
    <property type="entry name" value="MOSC_N"/>
    <property type="match status" value="1"/>
</dbReference>
<protein>
    <submittedName>
        <fullName evidence="2">Molybdenum cofactor biosysynthesis protein</fullName>
    </submittedName>
</protein>
<dbReference type="RefSeq" id="WP_081555065.1">
    <property type="nucleotide sequence ID" value="NZ_MUKV01000006.1"/>
</dbReference>
<gene>
    <name evidence="2" type="ORF">B0T45_07435</name>
</gene>
<name>A0A1W0D4X3_9NEIS</name>